<dbReference type="EMBL" id="JACHEO010000001">
    <property type="protein sequence ID" value="MBB5346494.1"/>
    <property type="molecule type" value="Genomic_DNA"/>
</dbReference>
<accession>A0A840UT09</accession>
<dbReference type="InterPro" id="IPR022742">
    <property type="entry name" value="Hydrolase_4"/>
</dbReference>
<dbReference type="Pfam" id="PF12146">
    <property type="entry name" value="Hydrolase_4"/>
    <property type="match status" value="2"/>
</dbReference>
<evidence type="ECO:0000313" key="3">
    <source>
        <dbReference type="Proteomes" id="UP000539642"/>
    </source>
</evidence>
<dbReference type="AlphaFoldDB" id="A0A840UT09"/>
<dbReference type="Gene3D" id="3.40.50.1820">
    <property type="entry name" value="alpha/beta hydrolase"/>
    <property type="match status" value="2"/>
</dbReference>
<dbReference type="Proteomes" id="UP000539642">
    <property type="component" value="Unassembled WGS sequence"/>
</dbReference>
<comment type="caution">
    <text evidence="2">The sequence shown here is derived from an EMBL/GenBank/DDBJ whole genome shotgun (WGS) entry which is preliminary data.</text>
</comment>
<feature type="domain" description="Serine aminopeptidase S33" evidence="1">
    <location>
        <begin position="193"/>
        <end position="239"/>
    </location>
</feature>
<dbReference type="SUPFAM" id="SSF53474">
    <property type="entry name" value="alpha/beta-Hydrolases"/>
    <property type="match status" value="1"/>
</dbReference>
<reference evidence="2 3" key="1">
    <citation type="submission" date="2020-08" db="EMBL/GenBank/DDBJ databases">
        <title>Genomic Encyclopedia of Type Strains, Phase IV (KMG-IV): sequencing the most valuable type-strain genomes for metagenomic binning, comparative biology and taxonomic classification.</title>
        <authorList>
            <person name="Goeker M."/>
        </authorList>
    </citation>
    <scope>NUCLEOTIDE SEQUENCE [LARGE SCALE GENOMIC DNA]</scope>
    <source>
        <strain evidence="2 3">DSM 28570</strain>
    </source>
</reference>
<organism evidence="2 3">
    <name type="scientific">Desulfoprunum benzoelyticum</name>
    <dbReference type="NCBI Taxonomy" id="1506996"/>
    <lineage>
        <taxon>Bacteria</taxon>
        <taxon>Pseudomonadati</taxon>
        <taxon>Thermodesulfobacteriota</taxon>
        <taxon>Desulfobulbia</taxon>
        <taxon>Desulfobulbales</taxon>
        <taxon>Desulfobulbaceae</taxon>
        <taxon>Desulfoprunum</taxon>
    </lineage>
</organism>
<feature type="domain" description="Serine aminopeptidase S33" evidence="1">
    <location>
        <begin position="57"/>
        <end position="161"/>
    </location>
</feature>
<sequence length="280" mass="30923">MTEHSLLDRPEYLAHIFSPMPAARSPLPENAEDVFITMTDGVRLGCRLYAVEPDSPTILYFHGNGEAVSDYDEIADDYRRQGLNLFVATYRGYGWSDGTPTVAAMFGDALAISSFVTGWLAEKKFGGPLIVMGRSLGSASAIEIALHHGQHYKGMILESGFADTLPLAAALGIGLDGLDVREEDCFNNGGKIADIKLPTLILHGAQDQLIPPYQAEKLQMQSGAKNKQFLLIPGADHNSLIAMAGVQYFQCIRKFIDEICGLNTWRKRRRQFKENQNNRD</sequence>
<proteinExistence type="predicted"/>
<evidence type="ECO:0000313" key="2">
    <source>
        <dbReference type="EMBL" id="MBB5346494.1"/>
    </source>
</evidence>
<dbReference type="PANTHER" id="PTHR12277:SF81">
    <property type="entry name" value="PROTEIN ABHD13"/>
    <property type="match status" value="1"/>
</dbReference>
<protein>
    <recommendedName>
        <fullName evidence="1">Serine aminopeptidase S33 domain-containing protein</fullName>
    </recommendedName>
</protein>
<dbReference type="PANTHER" id="PTHR12277">
    <property type="entry name" value="ALPHA/BETA HYDROLASE DOMAIN-CONTAINING PROTEIN"/>
    <property type="match status" value="1"/>
</dbReference>
<dbReference type="InterPro" id="IPR029058">
    <property type="entry name" value="AB_hydrolase_fold"/>
</dbReference>
<evidence type="ECO:0000259" key="1">
    <source>
        <dbReference type="Pfam" id="PF12146"/>
    </source>
</evidence>
<name>A0A840UT09_9BACT</name>
<keyword evidence="3" id="KW-1185">Reference proteome</keyword>
<dbReference type="RefSeq" id="WP_183347390.1">
    <property type="nucleotide sequence ID" value="NZ_JACHEO010000001.1"/>
</dbReference>
<gene>
    <name evidence="2" type="ORF">HNQ81_000201</name>
</gene>